<organism evidence="2 3">
    <name type="scientific">Candidatus Giovannonibacteria bacterium GW2011_GWA1_44_25</name>
    <dbReference type="NCBI Taxonomy" id="1618645"/>
    <lineage>
        <taxon>Bacteria</taxon>
        <taxon>Candidatus Giovannoniibacteriota</taxon>
    </lineage>
</organism>
<evidence type="ECO:0000259" key="1">
    <source>
        <dbReference type="PROSITE" id="PS50008"/>
    </source>
</evidence>
<reference evidence="2 3" key="1">
    <citation type="journal article" date="2015" name="Nature">
        <title>rRNA introns, odd ribosomes, and small enigmatic genomes across a large radiation of phyla.</title>
        <authorList>
            <person name="Brown C.T."/>
            <person name="Hug L.A."/>
            <person name="Thomas B.C."/>
            <person name="Sharon I."/>
            <person name="Castelle C.J."/>
            <person name="Singh A."/>
            <person name="Wilkins M.J."/>
            <person name="Williams K.H."/>
            <person name="Banfield J.F."/>
        </authorList>
    </citation>
    <scope>NUCLEOTIDE SEQUENCE [LARGE SCALE GENOMIC DNA]</scope>
</reference>
<dbReference type="GO" id="GO:0004435">
    <property type="term" value="F:phosphatidylinositol-4,5-bisphosphate phospholipase C activity"/>
    <property type="evidence" value="ECO:0007669"/>
    <property type="project" value="InterPro"/>
</dbReference>
<evidence type="ECO:0000313" key="3">
    <source>
        <dbReference type="Proteomes" id="UP000034087"/>
    </source>
</evidence>
<evidence type="ECO:0000313" key="2">
    <source>
        <dbReference type="EMBL" id="KKT60035.1"/>
    </source>
</evidence>
<name>A0A0G1ILM0_9BACT</name>
<comment type="caution">
    <text evidence="2">The sequence shown here is derived from an EMBL/GenBank/DDBJ whole genome shotgun (WGS) entry which is preliminary data.</text>
</comment>
<proteinExistence type="predicted"/>
<dbReference type="GO" id="GO:0006629">
    <property type="term" value="P:lipid metabolic process"/>
    <property type="evidence" value="ECO:0007669"/>
    <property type="project" value="InterPro"/>
</dbReference>
<dbReference type="PATRIC" id="fig|1618645.3.peg.406"/>
<sequence length="272" mass="31294">MEEKQQQALLPSFEDFKHENGIAFWWASEFMTMLGYDDYDSFKSKVVGRATQALISLGVDHYSQITPAKRKVGSNDVDDLKLSRFACYIVAMNGNPQKKEVALAQAYFAAETRKLELFLEGNEDIARLIYREEFTAGQKSLMDTAQKAGVENYAEFNNAGYIGLYNKTAEQLKRQRNLPQSDATRIQDYMGRTELAANLFRVTQTEERLKQDEVKTQQNANKTHRNIGRRIRQMVEENTGKLPEQLPVQRKLPEVKKELKKAKKALEKIDKK</sequence>
<dbReference type="PROSITE" id="PS50008">
    <property type="entry name" value="PIPLC_Y_DOMAIN"/>
    <property type="match status" value="1"/>
</dbReference>
<gene>
    <name evidence="2" type="ORF">UW53_C0004G0047</name>
</gene>
<feature type="domain" description="PI-PLC Y-box" evidence="1">
    <location>
        <begin position="13"/>
        <end position="134"/>
    </location>
</feature>
<accession>A0A0G1ILM0</accession>
<protein>
    <submittedName>
        <fullName evidence="2">DNA-damage-inducible protein D</fullName>
    </submittedName>
</protein>
<dbReference type="AlphaFoldDB" id="A0A0G1ILM0"/>
<dbReference type="InterPro" id="IPR001711">
    <property type="entry name" value="PLipase_C_Pinositol-sp_Y"/>
</dbReference>
<dbReference type="EMBL" id="LCIR01000004">
    <property type="protein sequence ID" value="KKT60035.1"/>
    <property type="molecule type" value="Genomic_DNA"/>
</dbReference>
<dbReference type="Proteomes" id="UP000034087">
    <property type="component" value="Unassembled WGS sequence"/>
</dbReference>
<dbReference type="GO" id="GO:0035556">
    <property type="term" value="P:intracellular signal transduction"/>
    <property type="evidence" value="ECO:0007669"/>
    <property type="project" value="InterPro"/>
</dbReference>